<dbReference type="SUPFAM" id="SSF51182">
    <property type="entry name" value="RmlC-like cupins"/>
    <property type="match status" value="1"/>
</dbReference>
<feature type="domain" description="Cupin type-2" evidence="1">
    <location>
        <begin position="37"/>
        <end position="102"/>
    </location>
</feature>
<evidence type="ECO:0000259" key="1">
    <source>
        <dbReference type="Pfam" id="PF07883"/>
    </source>
</evidence>
<organism evidence="2 3">
    <name type="scientific">Sporosarcina quadrami</name>
    <dbReference type="NCBI Taxonomy" id="2762234"/>
    <lineage>
        <taxon>Bacteria</taxon>
        <taxon>Bacillati</taxon>
        <taxon>Bacillota</taxon>
        <taxon>Bacilli</taxon>
        <taxon>Bacillales</taxon>
        <taxon>Caryophanaceae</taxon>
        <taxon>Sporosarcina</taxon>
    </lineage>
</organism>
<dbReference type="RefSeq" id="WP_191695838.1">
    <property type="nucleotide sequence ID" value="NZ_JACSQN010000019.1"/>
</dbReference>
<dbReference type="InterPro" id="IPR013096">
    <property type="entry name" value="Cupin_2"/>
</dbReference>
<sequence>MKITNLNELVGKSITQYGSEFIMKKIMMTDEKSHVGVMHLEEGGKVGYHETTVPQMLIILEGEGYVRTGEDKVKVVAGNIVVWGQGEGHETTTDKGMKALVIESNGMDLSSF</sequence>
<reference evidence="2 3" key="1">
    <citation type="submission" date="2020-08" db="EMBL/GenBank/DDBJ databases">
        <title>A Genomic Blueprint of the Chicken Gut Microbiome.</title>
        <authorList>
            <person name="Gilroy R."/>
            <person name="Ravi A."/>
            <person name="Getino M."/>
            <person name="Pursley I."/>
            <person name="Horton D.L."/>
            <person name="Alikhan N.-F."/>
            <person name="Baker D."/>
            <person name="Gharbi K."/>
            <person name="Hall N."/>
            <person name="Watson M."/>
            <person name="Adriaenssens E.M."/>
            <person name="Foster-Nyarko E."/>
            <person name="Jarju S."/>
            <person name="Secka A."/>
            <person name="Antonio M."/>
            <person name="Oren A."/>
            <person name="Chaudhuri R."/>
            <person name="La Ragione R.M."/>
            <person name="Hildebrand F."/>
            <person name="Pallen M.J."/>
        </authorList>
    </citation>
    <scope>NUCLEOTIDE SEQUENCE [LARGE SCALE GENOMIC DNA]</scope>
    <source>
        <strain evidence="2 3">Sa2YVA2</strain>
    </source>
</reference>
<name>A0ABR8UDA2_9BACL</name>
<accession>A0ABR8UDA2</accession>
<dbReference type="Gene3D" id="2.60.120.10">
    <property type="entry name" value="Jelly Rolls"/>
    <property type="match status" value="1"/>
</dbReference>
<protein>
    <submittedName>
        <fullName evidence="2">Cupin</fullName>
    </submittedName>
</protein>
<evidence type="ECO:0000313" key="2">
    <source>
        <dbReference type="EMBL" id="MBD7986013.1"/>
    </source>
</evidence>
<dbReference type="Proteomes" id="UP000626786">
    <property type="component" value="Unassembled WGS sequence"/>
</dbReference>
<proteinExistence type="predicted"/>
<evidence type="ECO:0000313" key="3">
    <source>
        <dbReference type="Proteomes" id="UP000626786"/>
    </source>
</evidence>
<dbReference type="InterPro" id="IPR011051">
    <property type="entry name" value="RmlC_Cupin_sf"/>
</dbReference>
<comment type="caution">
    <text evidence="2">The sequence shown here is derived from an EMBL/GenBank/DDBJ whole genome shotgun (WGS) entry which is preliminary data.</text>
</comment>
<dbReference type="Pfam" id="PF07883">
    <property type="entry name" value="Cupin_2"/>
    <property type="match status" value="1"/>
</dbReference>
<dbReference type="InterPro" id="IPR014710">
    <property type="entry name" value="RmlC-like_jellyroll"/>
</dbReference>
<gene>
    <name evidence="2" type="ORF">H9649_15685</name>
</gene>
<dbReference type="EMBL" id="JACSQN010000019">
    <property type="protein sequence ID" value="MBD7986013.1"/>
    <property type="molecule type" value="Genomic_DNA"/>
</dbReference>
<keyword evidence="3" id="KW-1185">Reference proteome</keyword>